<dbReference type="Proteomes" id="UP000198290">
    <property type="component" value="Chromosome"/>
</dbReference>
<evidence type="ECO:0000313" key="2">
    <source>
        <dbReference type="Proteomes" id="UP000198290"/>
    </source>
</evidence>
<dbReference type="RefSeq" id="WP_089084620.1">
    <property type="nucleotide sequence ID" value="NZ_AP018823.1"/>
</dbReference>
<proteinExistence type="predicted"/>
<dbReference type="KEGG" id="amah:DLM_2688"/>
<reference evidence="2" key="1">
    <citation type="journal article" date="2017" name="Biotechnol. Biofuels">
        <title>Evaluation of environmental bacterial communities as a factor affecting the growth of duckweed Lemna minor.</title>
        <authorList>
            <person name="Ishizawa H."/>
            <person name="Kuroda M."/>
            <person name="Morikawa M."/>
            <person name="Ike M."/>
        </authorList>
    </citation>
    <scope>NUCLEOTIDE SEQUENCE [LARGE SCALE GENOMIC DNA]</scope>
    <source>
        <strain evidence="2">H3</strain>
    </source>
</reference>
<sequence length="60" mass="6536">MTQDQLTLLLIKGTIADLPDEDRLKVDEANRQLREVLAAYPEGHAHLALALLSAELAAKA</sequence>
<accession>A0A3G9GI10</accession>
<reference evidence="2" key="3">
    <citation type="journal article" date="2017" name="Plant Physiol. Biochem.">
        <title>Differential oxidative and antioxidative response of duckweed Lemna minor toward plant growth promoting/inhibiting bacteria.</title>
        <authorList>
            <person name="Ishizawa H."/>
            <person name="Kuroda M."/>
            <person name="Morikawa M."/>
            <person name="Ike M."/>
        </authorList>
    </citation>
    <scope>NUCLEOTIDE SEQUENCE [LARGE SCALE GENOMIC DNA]</scope>
    <source>
        <strain evidence="2">H3</strain>
    </source>
</reference>
<name>A0A3G9GI10_9NEIS</name>
<dbReference type="AlphaFoldDB" id="A0A3G9GI10"/>
<evidence type="ECO:0000313" key="1">
    <source>
        <dbReference type="EMBL" id="BBF86289.1"/>
    </source>
</evidence>
<protein>
    <submittedName>
        <fullName evidence="1">Uncharacterized protein</fullName>
    </submittedName>
</protein>
<reference evidence="1 2" key="2">
    <citation type="journal article" date="2017" name="Genome Announc.">
        <title>Draft genome sequence of Aquitalea magnusonii strain H3, a plant growth-promoting bacterium of duckweed Lemna minor.</title>
        <authorList>
            <person name="Ishizawa H."/>
            <person name="Kuroda M."/>
            <person name="Ike M."/>
        </authorList>
    </citation>
    <scope>NUCLEOTIDE SEQUENCE [LARGE SCALE GENOMIC DNA]</scope>
    <source>
        <strain evidence="1 2">H3</strain>
    </source>
</reference>
<organism evidence="1 2">
    <name type="scientific">Aquitalea magnusonii</name>
    <dbReference type="NCBI Taxonomy" id="332411"/>
    <lineage>
        <taxon>Bacteria</taxon>
        <taxon>Pseudomonadati</taxon>
        <taxon>Pseudomonadota</taxon>
        <taxon>Betaproteobacteria</taxon>
        <taxon>Neisseriales</taxon>
        <taxon>Chromobacteriaceae</taxon>
        <taxon>Aquitalea</taxon>
    </lineage>
</organism>
<keyword evidence="2" id="KW-1185">Reference proteome</keyword>
<gene>
    <name evidence="1" type="ORF">DLM_2688</name>
</gene>
<dbReference type="OrthoDB" id="8820021at2"/>
<dbReference type="EMBL" id="AP018823">
    <property type="protein sequence ID" value="BBF86289.1"/>
    <property type="molecule type" value="Genomic_DNA"/>
</dbReference>